<evidence type="ECO:0000256" key="5">
    <source>
        <dbReference type="ARBA" id="ARBA00022553"/>
    </source>
</evidence>
<dbReference type="InterPro" id="IPR036097">
    <property type="entry name" value="HisK_dim/P_sf"/>
</dbReference>
<dbReference type="InterPro" id="IPR001789">
    <property type="entry name" value="Sig_transdc_resp-reg_receiver"/>
</dbReference>
<evidence type="ECO:0000259" key="15">
    <source>
        <dbReference type="PROSITE" id="PS50110"/>
    </source>
</evidence>
<dbReference type="InterPro" id="IPR036890">
    <property type="entry name" value="HATPase_C_sf"/>
</dbReference>
<dbReference type="AlphaFoldDB" id="A0A5C4T522"/>
<dbReference type="Gene3D" id="1.10.287.130">
    <property type="match status" value="1"/>
</dbReference>
<feature type="transmembrane region" description="Helical" evidence="13">
    <location>
        <begin position="268"/>
        <end position="289"/>
    </location>
</feature>
<keyword evidence="10" id="KW-0902">Two-component regulatory system</keyword>
<proteinExistence type="predicted"/>
<feature type="transmembrane region" description="Helical" evidence="13">
    <location>
        <begin position="214"/>
        <end position="233"/>
    </location>
</feature>
<dbReference type="SMART" id="SM00388">
    <property type="entry name" value="HisKA"/>
    <property type="match status" value="1"/>
</dbReference>
<evidence type="ECO:0000313" key="16">
    <source>
        <dbReference type="EMBL" id="TNJ63289.1"/>
    </source>
</evidence>
<dbReference type="PROSITE" id="PS50109">
    <property type="entry name" value="HIS_KIN"/>
    <property type="match status" value="1"/>
</dbReference>
<protein>
    <recommendedName>
        <fullName evidence="3">histidine kinase</fullName>
        <ecNumber evidence="3">2.7.13.3</ecNumber>
    </recommendedName>
</protein>
<evidence type="ECO:0000259" key="14">
    <source>
        <dbReference type="PROSITE" id="PS50109"/>
    </source>
</evidence>
<dbReference type="Pfam" id="PF00072">
    <property type="entry name" value="Response_reg"/>
    <property type="match status" value="1"/>
</dbReference>
<dbReference type="InterPro" id="IPR010559">
    <property type="entry name" value="Sig_transdc_His_kin_internal"/>
</dbReference>
<feature type="transmembrane region" description="Helical" evidence="13">
    <location>
        <begin position="329"/>
        <end position="350"/>
    </location>
</feature>
<dbReference type="PANTHER" id="PTHR43047:SF72">
    <property type="entry name" value="OSMOSENSING HISTIDINE PROTEIN KINASE SLN1"/>
    <property type="match status" value="1"/>
</dbReference>
<dbReference type="Proteomes" id="UP000307943">
    <property type="component" value="Unassembled WGS sequence"/>
</dbReference>
<keyword evidence="17" id="KW-1185">Reference proteome</keyword>
<keyword evidence="9" id="KW-0067">ATP-binding</keyword>
<evidence type="ECO:0000256" key="11">
    <source>
        <dbReference type="ARBA" id="ARBA00023136"/>
    </source>
</evidence>
<dbReference type="EMBL" id="VDCQ01000045">
    <property type="protein sequence ID" value="TNJ63289.1"/>
    <property type="molecule type" value="Genomic_DNA"/>
</dbReference>
<dbReference type="SUPFAM" id="SSF52172">
    <property type="entry name" value="CheY-like"/>
    <property type="match status" value="1"/>
</dbReference>
<dbReference type="EC" id="2.7.13.3" evidence="3"/>
<dbReference type="Gene3D" id="2.60.120.260">
    <property type="entry name" value="Galactose-binding domain-like"/>
    <property type="match status" value="1"/>
</dbReference>
<accession>A0A5C4T522</accession>
<sequence length="1043" mass="118198">MKKIHIATAIFAFISLLTIGRLVWLDLFKPSGQPYAANGKLDLQNWEATSNGTITLDGEWEFYPNVLLMSQKQELGRLSETAVKIDVPSSWNERVQPGTLTPYGFGSYRLTIHVASEDEVYSIYVPSVRSSSELYINGKRMASSGRPASTAEKYQAGNLPYIATFTADKQRTIELVIQAANYSDPRSGGLIRSLKFGTDEAIYREKQLSMATQYLIAAALIIQVAYLIIFYVIERRSFWLYFALALLSFTIIMLNSSEDKLLHQWLQISYAWGYKILCLSLTVLMYSLLRMTSNQLPAAWRVPFVRVYSAMNVIGITASIALPPQNSEALQYVIFFCAAPVIILLVVSVLRMAVRGIIGSLMQFLAFLAFANHMVWWFIFIFTGIKIIYYPFDLILAMILLSSIWIRRYYFMYTEQRELTAKLEEVNRKKDEFLANTSHELRNPLHGMISMSQVVLERERDMISDNSIREMETMLKVGRRMSFMLHDLLDIVHLKDSSLRLQLTGVALQPVVSGVMDMIRFMADGKPIVLKNRVAEVFPSVLADENRLIQILFNLLHNAIKFTDQGEIVVEARTEKNRAFITVSDTGVGMDKETLRRVFEPYEQAGARYGYEGGFGLGLSICKQLVELHGGTIEVQSTPAQGSHFVFSLALDRIVEENEAAKQTAYAKEEAIEEADKEQPQSIDFSYMAVTSAQTDPVKRYVKDKPRILTVDDDALNLKVLASLLSGEEYALTAVTSGEAALGVLEEKEWDLVITDIMMPRMSGYELTRQIRARYTVSELPVLVLTARTRPEDIENGFLVGANDYVTKPVEARELRARVQALTQLTSSSRERIRMEAAWLQAQIEPHFFLNTLNSIAALHMVDPEQMLLLIEHFADFLREKFKFQNVGELVSLRDELTLVRSYLFIEQTRFDWLHVEWETDNGLELLQIPPYSIQPLVENAIRHGLMKHGQSVTVRIKLAKREDGAEISVIDNGIGMEEERVAMLLKSGESRGVALRNIDLRLNRLYGNGLNIVSAPGAGTKVSFVIREKNKKLEQVNLILDK</sequence>
<evidence type="ECO:0000256" key="4">
    <source>
        <dbReference type="ARBA" id="ARBA00022475"/>
    </source>
</evidence>
<dbReference type="GO" id="GO:0009927">
    <property type="term" value="F:histidine phosphotransfer kinase activity"/>
    <property type="evidence" value="ECO:0007669"/>
    <property type="project" value="TreeGrafter"/>
</dbReference>
<dbReference type="CDD" id="cd00082">
    <property type="entry name" value="HisKA"/>
    <property type="match status" value="1"/>
</dbReference>
<evidence type="ECO:0000256" key="1">
    <source>
        <dbReference type="ARBA" id="ARBA00000085"/>
    </source>
</evidence>
<dbReference type="GO" id="GO:0005886">
    <property type="term" value="C:plasma membrane"/>
    <property type="evidence" value="ECO:0007669"/>
    <property type="project" value="UniProtKB-SubCell"/>
</dbReference>
<evidence type="ECO:0000256" key="2">
    <source>
        <dbReference type="ARBA" id="ARBA00004236"/>
    </source>
</evidence>
<dbReference type="CDD" id="cd16922">
    <property type="entry name" value="HATPase_EvgS-ArcB-TorS-like"/>
    <property type="match status" value="1"/>
</dbReference>
<evidence type="ECO:0000256" key="13">
    <source>
        <dbReference type="SAM" id="Phobius"/>
    </source>
</evidence>
<keyword evidence="4" id="KW-1003">Cell membrane</keyword>
<gene>
    <name evidence="16" type="ORF">FE784_26190</name>
</gene>
<dbReference type="CDD" id="cd17574">
    <property type="entry name" value="REC_OmpR"/>
    <property type="match status" value="1"/>
</dbReference>
<dbReference type="InterPro" id="IPR003661">
    <property type="entry name" value="HisK_dim/P_dom"/>
</dbReference>
<dbReference type="InterPro" id="IPR003594">
    <property type="entry name" value="HATPase_dom"/>
</dbReference>
<dbReference type="InterPro" id="IPR005467">
    <property type="entry name" value="His_kinase_dom"/>
</dbReference>
<organism evidence="16 17">
    <name type="scientific">Paenibacillus hemerocallicola</name>
    <dbReference type="NCBI Taxonomy" id="1172614"/>
    <lineage>
        <taxon>Bacteria</taxon>
        <taxon>Bacillati</taxon>
        <taxon>Bacillota</taxon>
        <taxon>Bacilli</taxon>
        <taxon>Bacillales</taxon>
        <taxon>Paenibacillaceae</taxon>
        <taxon>Paenibacillus</taxon>
    </lineage>
</organism>
<evidence type="ECO:0000256" key="8">
    <source>
        <dbReference type="ARBA" id="ARBA00022777"/>
    </source>
</evidence>
<dbReference type="InterPro" id="IPR011006">
    <property type="entry name" value="CheY-like_superfamily"/>
</dbReference>
<evidence type="ECO:0000256" key="3">
    <source>
        <dbReference type="ARBA" id="ARBA00012438"/>
    </source>
</evidence>
<feature type="modified residue" description="4-aspartylphosphate" evidence="12">
    <location>
        <position position="756"/>
    </location>
</feature>
<dbReference type="Pfam" id="PF06580">
    <property type="entry name" value="His_kinase"/>
    <property type="match status" value="1"/>
</dbReference>
<dbReference type="PROSITE" id="PS50110">
    <property type="entry name" value="RESPONSE_REGULATORY"/>
    <property type="match status" value="1"/>
</dbReference>
<dbReference type="SMART" id="SM00448">
    <property type="entry name" value="REC"/>
    <property type="match status" value="1"/>
</dbReference>
<comment type="subcellular location">
    <subcellularLocation>
        <location evidence="2">Cell membrane</location>
    </subcellularLocation>
</comment>
<reference evidence="16 17" key="1">
    <citation type="submission" date="2019-05" db="EMBL/GenBank/DDBJ databases">
        <title>We sequenced the genome of Paenibacillus hemerocallicola KCTC 33185 for further insight into its adaptation and study the phylogeny of Paenibacillus.</title>
        <authorList>
            <person name="Narsing Rao M.P."/>
        </authorList>
    </citation>
    <scope>NUCLEOTIDE SEQUENCE [LARGE SCALE GENOMIC DNA]</scope>
    <source>
        <strain evidence="16 17">KCTC 33185</strain>
    </source>
</reference>
<evidence type="ECO:0000313" key="17">
    <source>
        <dbReference type="Proteomes" id="UP000307943"/>
    </source>
</evidence>
<keyword evidence="5 12" id="KW-0597">Phosphoprotein</keyword>
<dbReference type="Pfam" id="PF02518">
    <property type="entry name" value="HATPase_c"/>
    <property type="match status" value="2"/>
</dbReference>
<evidence type="ECO:0000256" key="6">
    <source>
        <dbReference type="ARBA" id="ARBA00022679"/>
    </source>
</evidence>
<dbReference type="SUPFAM" id="SSF49785">
    <property type="entry name" value="Galactose-binding domain-like"/>
    <property type="match status" value="1"/>
</dbReference>
<keyword evidence="8" id="KW-0418">Kinase</keyword>
<feature type="transmembrane region" description="Helical" evidence="13">
    <location>
        <begin position="301"/>
        <end position="323"/>
    </location>
</feature>
<keyword evidence="6" id="KW-0808">Transferase</keyword>
<comment type="caution">
    <text evidence="16">The sequence shown here is derived from an EMBL/GenBank/DDBJ whole genome shotgun (WGS) entry which is preliminary data.</text>
</comment>
<evidence type="ECO:0000256" key="12">
    <source>
        <dbReference type="PROSITE-ProRule" id="PRU00169"/>
    </source>
</evidence>
<evidence type="ECO:0000256" key="7">
    <source>
        <dbReference type="ARBA" id="ARBA00022741"/>
    </source>
</evidence>
<dbReference type="SUPFAM" id="SSF55874">
    <property type="entry name" value="ATPase domain of HSP90 chaperone/DNA topoisomerase II/histidine kinase"/>
    <property type="match status" value="2"/>
</dbReference>
<evidence type="ECO:0000256" key="10">
    <source>
        <dbReference type="ARBA" id="ARBA00023012"/>
    </source>
</evidence>
<dbReference type="OrthoDB" id="9809348at2"/>
<dbReference type="PANTHER" id="PTHR43047">
    <property type="entry name" value="TWO-COMPONENT HISTIDINE PROTEIN KINASE"/>
    <property type="match status" value="1"/>
</dbReference>
<feature type="domain" description="Histidine kinase" evidence="14">
    <location>
        <begin position="436"/>
        <end position="653"/>
    </location>
</feature>
<dbReference type="InterPro" id="IPR004358">
    <property type="entry name" value="Sig_transdc_His_kin-like_C"/>
</dbReference>
<feature type="transmembrane region" description="Helical" evidence="13">
    <location>
        <begin position="238"/>
        <end position="256"/>
    </location>
</feature>
<dbReference type="RefSeq" id="WP_139605216.1">
    <property type="nucleotide sequence ID" value="NZ_VDCQ01000045.1"/>
</dbReference>
<dbReference type="SUPFAM" id="SSF47384">
    <property type="entry name" value="Homodimeric domain of signal transducing histidine kinase"/>
    <property type="match status" value="1"/>
</dbReference>
<dbReference type="Pfam" id="PF00512">
    <property type="entry name" value="HisKA"/>
    <property type="match status" value="1"/>
</dbReference>
<dbReference type="Gene3D" id="3.40.50.2300">
    <property type="match status" value="1"/>
</dbReference>
<keyword evidence="7" id="KW-0547">Nucleotide-binding</keyword>
<dbReference type="GO" id="GO:0005524">
    <property type="term" value="F:ATP binding"/>
    <property type="evidence" value="ECO:0007669"/>
    <property type="project" value="UniProtKB-KW"/>
</dbReference>
<keyword evidence="13" id="KW-0812">Transmembrane</keyword>
<keyword evidence="11 13" id="KW-0472">Membrane</keyword>
<feature type="domain" description="Response regulatory" evidence="15">
    <location>
        <begin position="707"/>
        <end position="823"/>
    </location>
</feature>
<dbReference type="SMART" id="SM00387">
    <property type="entry name" value="HATPase_c"/>
    <property type="match status" value="2"/>
</dbReference>
<dbReference type="InterPro" id="IPR008979">
    <property type="entry name" value="Galactose-bd-like_sf"/>
</dbReference>
<dbReference type="GO" id="GO:0000155">
    <property type="term" value="F:phosphorelay sensor kinase activity"/>
    <property type="evidence" value="ECO:0007669"/>
    <property type="project" value="InterPro"/>
</dbReference>
<keyword evidence="13" id="KW-1133">Transmembrane helix</keyword>
<dbReference type="FunFam" id="3.30.565.10:FF:000023">
    <property type="entry name" value="PAS domain-containing sensor histidine kinase"/>
    <property type="match status" value="1"/>
</dbReference>
<dbReference type="Gene3D" id="3.30.565.10">
    <property type="entry name" value="Histidine kinase-like ATPase, C-terminal domain"/>
    <property type="match status" value="2"/>
</dbReference>
<name>A0A5C4T522_9BACL</name>
<comment type="catalytic activity">
    <reaction evidence="1">
        <text>ATP + protein L-histidine = ADP + protein N-phospho-L-histidine.</text>
        <dbReference type="EC" id="2.7.13.3"/>
    </reaction>
</comment>
<evidence type="ECO:0000256" key="9">
    <source>
        <dbReference type="ARBA" id="ARBA00022840"/>
    </source>
</evidence>
<dbReference type="PRINTS" id="PR00344">
    <property type="entry name" value="BCTRLSENSOR"/>
</dbReference>